<sequence>MKTICLVIRHLRKFSSTTRRIKLNSDSFGSLYPSDIRIERLISPRKARDFDTPTPVRDVKKLEVPLSLSKKKREQLLKFLTTQEPRPENDQCLIECSRREFNLYESQLGRPTTLCSRFWEKGKYSDDWFLIKRRTKISSQFVKWENAWECYVPDRLHPSVKTNLEELGLKRPTFIQSQCLKVFSSPHHLFIAAETGSGKTIAYAVPLITKLLHQKKRGVFEKAVVLVVTSSLRARTAALLSKLVSGTDLKLSRSSTETDFTDDWDILVGTPGLVEKALRKSKDSYNVKHLILDEADMILDDSFTSVLTEIFSLYRSPILSRTLELRP</sequence>
<dbReference type="GO" id="GO:0003724">
    <property type="term" value="F:RNA helicase activity"/>
    <property type="evidence" value="ECO:0007669"/>
    <property type="project" value="UniProtKB-EC"/>
</dbReference>
<keyword evidence="2 4" id="KW-0378">Hydrolase</keyword>
<evidence type="ECO:0000256" key="2">
    <source>
        <dbReference type="ARBA" id="ARBA00022801"/>
    </source>
</evidence>
<dbReference type="Gene3D" id="3.40.50.300">
    <property type="entry name" value="P-loop containing nucleotide triphosphate hydrolases"/>
    <property type="match status" value="1"/>
</dbReference>
<comment type="caution">
    <text evidence="6">The sequence shown here is derived from an EMBL/GenBank/DDBJ whole genome shotgun (WGS) entry which is preliminary data.</text>
</comment>
<proteinExistence type="inferred from homology"/>
<evidence type="ECO:0000256" key="3">
    <source>
        <dbReference type="ARBA" id="ARBA00022840"/>
    </source>
</evidence>
<gene>
    <name evidence="6" type="ORF">KIN20_002315</name>
</gene>
<dbReference type="PROSITE" id="PS51192">
    <property type="entry name" value="HELICASE_ATP_BIND_1"/>
    <property type="match status" value="1"/>
</dbReference>
<name>A0AAD5QGN4_PARTN</name>
<evidence type="ECO:0000313" key="7">
    <source>
        <dbReference type="Proteomes" id="UP001196413"/>
    </source>
</evidence>
<keyword evidence="4" id="KW-0694">RNA-binding</keyword>
<dbReference type="SUPFAM" id="SSF52540">
    <property type="entry name" value="P-loop containing nucleoside triphosphate hydrolases"/>
    <property type="match status" value="1"/>
</dbReference>
<comment type="domain">
    <text evidence="4">The Q motif is unique to and characteristic of the DEAD box family of RNA helicases and controls ATP binding and hydrolysis.</text>
</comment>
<evidence type="ECO:0000256" key="1">
    <source>
        <dbReference type="ARBA" id="ARBA00022741"/>
    </source>
</evidence>
<comment type="catalytic activity">
    <reaction evidence="4">
        <text>ATP + H2O = ADP + phosphate + H(+)</text>
        <dbReference type="Rhea" id="RHEA:13065"/>
        <dbReference type="ChEBI" id="CHEBI:15377"/>
        <dbReference type="ChEBI" id="CHEBI:15378"/>
        <dbReference type="ChEBI" id="CHEBI:30616"/>
        <dbReference type="ChEBI" id="CHEBI:43474"/>
        <dbReference type="ChEBI" id="CHEBI:456216"/>
        <dbReference type="EC" id="3.6.4.13"/>
    </reaction>
</comment>
<dbReference type="SMART" id="SM00487">
    <property type="entry name" value="DEXDc"/>
    <property type="match status" value="1"/>
</dbReference>
<protein>
    <recommendedName>
        <fullName evidence="4">ATP-dependent RNA helicase</fullName>
        <ecNumber evidence="4">3.6.4.13</ecNumber>
    </recommendedName>
</protein>
<keyword evidence="3 4" id="KW-0067">ATP-binding</keyword>
<reference evidence="6" key="1">
    <citation type="submission" date="2021-06" db="EMBL/GenBank/DDBJ databases">
        <title>Parelaphostrongylus tenuis whole genome reference sequence.</title>
        <authorList>
            <person name="Garwood T.J."/>
            <person name="Larsen P.A."/>
            <person name="Fountain-Jones N.M."/>
            <person name="Garbe J.R."/>
            <person name="Macchietto M.G."/>
            <person name="Kania S.A."/>
            <person name="Gerhold R.W."/>
            <person name="Richards J.E."/>
            <person name="Wolf T.M."/>
        </authorList>
    </citation>
    <scope>NUCLEOTIDE SEQUENCE</scope>
    <source>
        <strain evidence="6">MNPRO001-30</strain>
        <tissue evidence="6">Meninges</tissue>
    </source>
</reference>
<evidence type="ECO:0000313" key="6">
    <source>
        <dbReference type="EMBL" id="KAJ1347290.1"/>
    </source>
</evidence>
<dbReference type="EC" id="3.6.4.13" evidence="4"/>
<accession>A0AAD5QGN4</accession>
<dbReference type="InterPro" id="IPR011545">
    <property type="entry name" value="DEAD/DEAH_box_helicase_dom"/>
</dbReference>
<dbReference type="GO" id="GO:0003723">
    <property type="term" value="F:RNA binding"/>
    <property type="evidence" value="ECO:0007669"/>
    <property type="project" value="UniProtKB-UniRule"/>
</dbReference>
<dbReference type="GO" id="GO:0005524">
    <property type="term" value="F:ATP binding"/>
    <property type="evidence" value="ECO:0007669"/>
    <property type="project" value="UniProtKB-UniRule"/>
</dbReference>
<dbReference type="EMBL" id="JAHQIW010000300">
    <property type="protein sequence ID" value="KAJ1347290.1"/>
    <property type="molecule type" value="Genomic_DNA"/>
</dbReference>
<dbReference type="Proteomes" id="UP001196413">
    <property type="component" value="Unassembled WGS sequence"/>
</dbReference>
<comment type="function">
    <text evidence="4">RNA helicase.</text>
</comment>
<evidence type="ECO:0000259" key="5">
    <source>
        <dbReference type="PROSITE" id="PS51192"/>
    </source>
</evidence>
<keyword evidence="7" id="KW-1185">Reference proteome</keyword>
<dbReference type="GO" id="GO:0016787">
    <property type="term" value="F:hydrolase activity"/>
    <property type="evidence" value="ECO:0007669"/>
    <property type="project" value="UniProtKB-KW"/>
</dbReference>
<organism evidence="6 7">
    <name type="scientific">Parelaphostrongylus tenuis</name>
    <name type="common">Meningeal worm</name>
    <dbReference type="NCBI Taxonomy" id="148309"/>
    <lineage>
        <taxon>Eukaryota</taxon>
        <taxon>Metazoa</taxon>
        <taxon>Ecdysozoa</taxon>
        <taxon>Nematoda</taxon>
        <taxon>Chromadorea</taxon>
        <taxon>Rhabditida</taxon>
        <taxon>Rhabditina</taxon>
        <taxon>Rhabditomorpha</taxon>
        <taxon>Strongyloidea</taxon>
        <taxon>Metastrongylidae</taxon>
        <taxon>Parelaphostrongylus</taxon>
    </lineage>
</organism>
<comment type="similarity">
    <text evidence="4">Belongs to the DEAD box helicase family.</text>
</comment>
<keyword evidence="1 4" id="KW-0547">Nucleotide-binding</keyword>
<dbReference type="InterPro" id="IPR014001">
    <property type="entry name" value="Helicase_ATP-bd"/>
</dbReference>
<dbReference type="PANTHER" id="PTHR24031">
    <property type="entry name" value="RNA HELICASE"/>
    <property type="match status" value="1"/>
</dbReference>
<dbReference type="InterPro" id="IPR027417">
    <property type="entry name" value="P-loop_NTPase"/>
</dbReference>
<evidence type="ECO:0000256" key="4">
    <source>
        <dbReference type="RuleBase" id="RU365068"/>
    </source>
</evidence>
<keyword evidence="4" id="KW-0347">Helicase</keyword>
<feature type="domain" description="Helicase ATP-binding" evidence="5">
    <location>
        <begin position="180"/>
        <end position="327"/>
    </location>
</feature>
<dbReference type="Pfam" id="PF00270">
    <property type="entry name" value="DEAD"/>
    <property type="match status" value="1"/>
</dbReference>
<dbReference type="AlphaFoldDB" id="A0AAD5QGN4"/>